<evidence type="ECO:0000313" key="8">
    <source>
        <dbReference type="EnsemblPlants" id="HORVU.MOREX.r3.5HG0503730.1.CDS1"/>
    </source>
</evidence>
<organism evidence="8 9">
    <name type="scientific">Hordeum vulgare subsp. vulgare</name>
    <name type="common">Domesticated barley</name>
    <dbReference type="NCBI Taxonomy" id="112509"/>
    <lineage>
        <taxon>Eukaryota</taxon>
        <taxon>Viridiplantae</taxon>
        <taxon>Streptophyta</taxon>
        <taxon>Embryophyta</taxon>
        <taxon>Tracheophyta</taxon>
        <taxon>Spermatophyta</taxon>
        <taxon>Magnoliopsida</taxon>
        <taxon>Liliopsida</taxon>
        <taxon>Poales</taxon>
        <taxon>Poaceae</taxon>
        <taxon>BOP clade</taxon>
        <taxon>Pooideae</taxon>
        <taxon>Triticodae</taxon>
        <taxon>Triticeae</taxon>
        <taxon>Hordeinae</taxon>
        <taxon>Hordeum</taxon>
    </lineage>
</organism>
<dbReference type="KEGG" id="hvg:123397885"/>
<reference evidence="8" key="3">
    <citation type="submission" date="2022-01" db="UniProtKB">
        <authorList>
            <consortium name="EnsemblPlants"/>
        </authorList>
    </citation>
    <scope>IDENTIFICATION</scope>
    <source>
        <strain evidence="8">subsp. vulgare</strain>
    </source>
</reference>
<dbReference type="EnsemblPlants" id="HORVU.MOREX.r3.5HG0503730.1">
    <property type="protein sequence ID" value="HORVU.MOREX.r3.5HG0503730.1.CDS1"/>
    <property type="gene ID" value="HORVU.MOREX.r3.5HG0503730"/>
</dbReference>
<keyword evidence="5" id="KW-0812">Transmembrane</keyword>
<reference evidence="9" key="1">
    <citation type="journal article" date="2012" name="Nature">
        <title>A physical, genetic and functional sequence assembly of the barley genome.</title>
        <authorList>
            <consortium name="The International Barley Genome Sequencing Consortium"/>
            <person name="Mayer K.F."/>
            <person name="Waugh R."/>
            <person name="Brown J.W."/>
            <person name="Schulman A."/>
            <person name="Langridge P."/>
            <person name="Platzer M."/>
            <person name="Fincher G.B."/>
            <person name="Muehlbauer G.J."/>
            <person name="Sato K."/>
            <person name="Close T.J."/>
            <person name="Wise R.P."/>
            <person name="Stein N."/>
        </authorList>
    </citation>
    <scope>NUCLEOTIDE SEQUENCE [LARGE SCALE GENOMIC DNA]</scope>
    <source>
        <strain evidence="9">cv. Morex</strain>
    </source>
</reference>
<dbReference type="RefSeq" id="XP_044948339.1">
    <property type="nucleotide sequence ID" value="XM_045092404.1"/>
</dbReference>
<proteinExistence type="inferred from homology"/>
<name>A0A8I6XJ93_HORVV</name>
<dbReference type="EC" id="2.3.1.-" evidence="4"/>
<reference evidence="8" key="2">
    <citation type="submission" date="2020-10" db="EMBL/GenBank/DDBJ databases">
        <authorList>
            <person name="Scholz U."/>
            <person name="Mascher M."/>
            <person name="Fiebig A."/>
        </authorList>
    </citation>
    <scope>NUCLEOTIDE SEQUENCE [LARGE SCALE GENOMIC DNA]</scope>
    <source>
        <strain evidence="8">cv. Morex</strain>
    </source>
</reference>
<feature type="transmembrane region" description="Helical" evidence="5">
    <location>
        <begin position="12"/>
        <end position="33"/>
    </location>
</feature>
<dbReference type="GO" id="GO:0016020">
    <property type="term" value="C:membrane"/>
    <property type="evidence" value="ECO:0007669"/>
    <property type="project" value="InterPro"/>
</dbReference>
<keyword evidence="2 4" id="KW-0808">Transferase</keyword>
<dbReference type="GeneID" id="123397885"/>
<evidence type="ECO:0000256" key="5">
    <source>
        <dbReference type="SAM" id="Phobius"/>
    </source>
</evidence>
<dbReference type="InterPro" id="IPR013747">
    <property type="entry name" value="ACP_syn_III_C"/>
</dbReference>
<comment type="pathway">
    <text evidence="4">Lipid metabolism; fatty acid biosynthesis.</text>
</comment>
<feature type="transmembrane region" description="Helical" evidence="5">
    <location>
        <begin position="45"/>
        <end position="62"/>
    </location>
</feature>
<evidence type="ECO:0000256" key="1">
    <source>
        <dbReference type="ARBA" id="ARBA00005531"/>
    </source>
</evidence>
<comment type="similarity">
    <text evidence="1 4">Belongs to the thiolase-like superfamily. Chalcone/stilbene synthases family.</text>
</comment>
<evidence type="ECO:0000259" key="7">
    <source>
        <dbReference type="Pfam" id="PF08541"/>
    </source>
</evidence>
<accession>A0A8I6XJ93</accession>
<dbReference type="AlphaFoldDB" id="A0A8I6XJ93"/>
<dbReference type="Pfam" id="PF08541">
    <property type="entry name" value="ACP_syn_III_C"/>
    <property type="match status" value="1"/>
</dbReference>
<dbReference type="PANTHER" id="PTHR31561">
    <property type="entry name" value="3-KETOACYL-COA SYNTHASE"/>
    <property type="match status" value="1"/>
</dbReference>
<keyword evidence="5" id="KW-1133">Transmembrane helix</keyword>
<dbReference type="SMR" id="A0A8I6XJ93"/>
<dbReference type="GO" id="GO:0006633">
    <property type="term" value="P:fatty acid biosynthetic process"/>
    <property type="evidence" value="ECO:0007669"/>
    <property type="project" value="UniProtKB-UniPathway"/>
</dbReference>
<dbReference type="PIRSF" id="PIRSF036417">
    <property type="entry name" value="3-ktacl-CoA_syn"/>
    <property type="match status" value="1"/>
</dbReference>
<dbReference type="InterPro" id="IPR016039">
    <property type="entry name" value="Thiolase-like"/>
</dbReference>
<keyword evidence="9" id="KW-1185">Reference proteome</keyword>
<evidence type="ECO:0000256" key="2">
    <source>
        <dbReference type="ARBA" id="ARBA00022679"/>
    </source>
</evidence>
<protein>
    <recommendedName>
        <fullName evidence="4">3-ketoacyl-CoA synthase</fullName>
        <ecNumber evidence="4">2.3.1.-</ecNumber>
    </recommendedName>
</protein>
<evidence type="ECO:0000259" key="6">
    <source>
        <dbReference type="Pfam" id="PF08392"/>
    </source>
</evidence>
<dbReference type="GO" id="GO:0016747">
    <property type="term" value="F:acyltransferase activity, transferring groups other than amino-acyl groups"/>
    <property type="evidence" value="ECO:0007669"/>
    <property type="project" value="InterPro"/>
</dbReference>
<dbReference type="UniPathway" id="UPA00094"/>
<evidence type="ECO:0000313" key="9">
    <source>
        <dbReference type="Proteomes" id="UP000011116"/>
    </source>
</evidence>
<dbReference type="InterPro" id="IPR013601">
    <property type="entry name" value="FAE1_typ3_polyketide_synth"/>
</dbReference>
<dbReference type="SUPFAM" id="SSF53901">
    <property type="entry name" value="Thiolase-like"/>
    <property type="match status" value="2"/>
</dbReference>
<evidence type="ECO:0000256" key="4">
    <source>
        <dbReference type="PIRNR" id="PIRNR036417"/>
    </source>
</evidence>
<dbReference type="Gene3D" id="3.40.47.10">
    <property type="match status" value="1"/>
</dbReference>
<gene>
    <name evidence="8" type="primary">LOC123397885</name>
</gene>
<dbReference type="OrthoDB" id="329835at2759"/>
<feature type="domain" description="FAE" evidence="6">
    <location>
        <begin position="65"/>
        <end position="353"/>
    </location>
</feature>
<keyword evidence="5" id="KW-0472">Membrane</keyword>
<keyword evidence="3 4" id="KW-0012">Acyltransferase</keyword>
<dbReference type="Gramene" id="HORVU.MOREX.r3.5HG0503730.1">
    <property type="protein sequence ID" value="HORVU.MOREX.r3.5HG0503730.1.CDS1"/>
    <property type="gene ID" value="HORVU.MOREX.r3.5HG0503730"/>
</dbReference>
<dbReference type="Proteomes" id="UP000011116">
    <property type="component" value="Chromosome 5H"/>
</dbReference>
<dbReference type="InterPro" id="IPR012392">
    <property type="entry name" value="3-ktacl-CoA_syn"/>
</dbReference>
<feature type="domain" description="Beta-ketoacyl-[acyl-carrier-protein] synthase III C-terminal" evidence="7">
    <location>
        <begin position="375"/>
        <end position="454"/>
    </location>
</feature>
<evidence type="ECO:0000256" key="3">
    <source>
        <dbReference type="ARBA" id="ARBA00023315"/>
    </source>
</evidence>
<dbReference type="CDD" id="cd00831">
    <property type="entry name" value="CHS_like"/>
    <property type="match status" value="1"/>
</dbReference>
<dbReference type="Pfam" id="PF08392">
    <property type="entry name" value="FAE1_CUT1_RppA"/>
    <property type="match status" value="1"/>
</dbReference>
<sequence length="486" mass="52741">MQESYPHASFVLSSFVPVLLGVAVAAAALFLAASGELTAGGLRSLPPFYVVVAAASIIAAKLRHMCRPKEVYLVEYGCFRPRPCYRAPVATCREHAQLMPELFDQQSINFMMRLMERSGLGAETCVPLAYHYIPPDQSLEAAREEAELVIFSAIDEAFAKTTSFLKPADVDVLVLNCSVLAPTPSFADMVVNRYKLRPDVRTFNLSGMGCSAALVSVGLVGNILRVAPPGTRALIVSTEILSSTYYTGTDPSMLLPNCLFRMGAAATILSNSPEGARFRLGPVVRTVTSARDADYRCVYMDEDDKGNTAIRLSRNLPATAGRALRDNVAAFAPLVLPSSEQVRVALPMLKRKLLLLLGRRAEARLCRPDFRTAFQHFCIHAGGRGVINEAQDGLGLTDDDVEASRMTLHRFGNTSSSSVLYELAYTEAKGRMKKGDRVWMVSFGAGFECNSVAWVCIKTGSAAGNDDGGPWADSIKRYPVHLPVLA</sequence>